<dbReference type="Proteomes" id="UP000479000">
    <property type="component" value="Unassembled WGS sequence"/>
</dbReference>
<keyword evidence="3" id="KW-1185">Reference proteome</keyword>
<feature type="compositionally biased region" description="Basic and acidic residues" evidence="1">
    <location>
        <begin position="149"/>
        <end position="159"/>
    </location>
</feature>
<dbReference type="EMBL" id="CADCXU010010164">
    <property type="protein sequence ID" value="CAB0000889.1"/>
    <property type="molecule type" value="Genomic_DNA"/>
</dbReference>
<organism evidence="2 3">
    <name type="scientific">Nesidiocoris tenuis</name>
    <dbReference type="NCBI Taxonomy" id="355587"/>
    <lineage>
        <taxon>Eukaryota</taxon>
        <taxon>Metazoa</taxon>
        <taxon>Ecdysozoa</taxon>
        <taxon>Arthropoda</taxon>
        <taxon>Hexapoda</taxon>
        <taxon>Insecta</taxon>
        <taxon>Pterygota</taxon>
        <taxon>Neoptera</taxon>
        <taxon>Paraneoptera</taxon>
        <taxon>Hemiptera</taxon>
        <taxon>Heteroptera</taxon>
        <taxon>Panheteroptera</taxon>
        <taxon>Cimicomorpha</taxon>
        <taxon>Miridae</taxon>
        <taxon>Dicyphina</taxon>
        <taxon>Nesidiocoris</taxon>
    </lineage>
</organism>
<evidence type="ECO:0000313" key="2">
    <source>
        <dbReference type="EMBL" id="CAB0000889.1"/>
    </source>
</evidence>
<gene>
    <name evidence="2" type="ORF">NTEN_LOCUS6676</name>
</gene>
<feature type="region of interest" description="Disordered" evidence="1">
    <location>
        <begin position="147"/>
        <end position="174"/>
    </location>
</feature>
<sequence>MISRSPRGVGSVFVKDPSVCAASAPRWAGEASEGRQRADRSPFGLEAKPLAGSWSSLRFYNNVKSFSDLMKTWQPKKKVSYTGLISDSTRKRYLYKNGQGKNGFVCKNSIKRKTSDSPLPELPLPVRHEVQCIVAVRQNQEYPPAFKSLSKDRVSDRPTTHSPETPSENYDEVVPNSERNYCPCWENDGIGDYFINLHAYKYKVYTGKIINYYFRQIILIIPLSRRIKTMISSNQLIHHVISQLLKGRHVQKIGRKWGWAGGPRGASKMADGHRSERNNKALAAKLTDLSSVIGDDSVQIIYGIPVTYVICIKSEPVGSCWLKHSLSKEVKDLKGYLGMESVPKQSLVDQLLNKAIRRHWL</sequence>
<accession>A0A6H5GFY3</accession>
<dbReference type="AlphaFoldDB" id="A0A6H5GFY3"/>
<reference evidence="2 3" key="1">
    <citation type="submission" date="2020-02" db="EMBL/GenBank/DDBJ databases">
        <authorList>
            <person name="Ferguson B K."/>
        </authorList>
    </citation>
    <scope>NUCLEOTIDE SEQUENCE [LARGE SCALE GENOMIC DNA]</scope>
</reference>
<protein>
    <submittedName>
        <fullName evidence="2">Uncharacterized protein</fullName>
    </submittedName>
</protein>
<name>A0A6H5GFY3_9HEMI</name>
<evidence type="ECO:0000313" key="3">
    <source>
        <dbReference type="Proteomes" id="UP000479000"/>
    </source>
</evidence>
<evidence type="ECO:0000256" key="1">
    <source>
        <dbReference type="SAM" id="MobiDB-lite"/>
    </source>
</evidence>
<proteinExistence type="predicted"/>